<gene>
    <name evidence="1" type="ORF">PCAL00307_LOCUS10861</name>
    <name evidence="2" type="ORF">PECAL_3P10910</name>
</gene>
<keyword evidence="3" id="KW-1185">Reference proteome</keyword>
<evidence type="ECO:0000313" key="1">
    <source>
        <dbReference type="EMBL" id="CAE0695425.1"/>
    </source>
</evidence>
<reference evidence="1" key="1">
    <citation type="submission" date="2021-01" db="EMBL/GenBank/DDBJ databases">
        <authorList>
            <person name="Corre E."/>
            <person name="Pelletier E."/>
            <person name="Niang G."/>
            <person name="Scheremetjew M."/>
            <person name="Finn R."/>
            <person name="Kale V."/>
            <person name="Holt S."/>
            <person name="Cochrane G."/>
            <person name="Meng A."/>
            <person name="Brown T."/>
            <person name="Cohen L."/>
        </authorList>
    </citation>
    <scope>NUCLEOTIDE SEQUENCE</scope>
    <source>
        <strain evidence="1">CCMP1756</strain>
    </source>
</reference>
<proteinExistence type="predicted"/>
<evidence type="ECO:0000313" key="3">
    <source>
        <dbReference type="Proteomes" id="UP000789595"/>
    </source>
</evidence>
<dbReference type="EMBL" id="CAKKNE010000003">
    <property type="protein sequence ID" value="CAH0371162.1"/>
    <property type="molecule type" value="Genomic_DNA"/>
</dbReference>
<accession>A0A7S4E7E6</accession>
<reference evidence="2" key="2">
    <citation type="submission" date="2021-11" db="EMBL/GenBank/DDBJ databases">
        <authorList>
            <consortium name="Genoscope - CEA"/>
            <person name="William W."/>
        </authorList>
    </citation>
    <scope>NUCLEOTIDE SEQUENCE</scope>
</reference>
<name>A0A7S4E7E6_9STRA</name>
<organism evidence="1">
    <name type="scientific">Pelagomonas calceolata</name>
    <dbReference type="NCBI Taxonomy" id="35677"/>
    <lineage>
        <taxon>Eukaryota</taxon>
        <taxon>Sar</taxon>
        <taxon>Stramenopiles</taxon>
        <taxon>Ochrophyta</taxon>
        <taxon>Pelagophyceae</taxon>
        <taxon>Pelagomonadales</taxon>
        <taxon>Pelagomonadaceae</taxon>
        <taxon>Pelagomonas</taxon>
    </lineage>
</organism>
<dbReference type="EMBL" id="HBIW01012654">
    <property type="protein sequence ID" value="CAE0695425.1"/>
    <property type="molecule type" value="Transcribed_RNA"/>
</dbReference>
<dbReference type="Proteomes" id="UP000789595">
    <property type="component" value="Unassembled WGS sequence"/>
</dbReference>
<sequence>MPKSLGSARKARKARRGFPFRSIMNAAEAVCACDACRGRLTTVRLETRGGRASPSSIATTALSPAVHGPVRIVVVINDEGVEQAFGLRNFRISGLSPTDGYATEDDLSCAILSALSRPLPAPAINAFLRLPAPTRAEFLEGRGLDEDLALDELCQLGLKDLLPPTREARVESFEDDCLFMTIAYL</sequence>
<evidence type="ECO:0000313" key="2">
    <source>
        <dbReference type="EMBL" id="CAH0371162.1"/>
    </source>
</evidence>
<protein>
    <submittedName>
        <fullName evidence="1">Uncharacterized protein</fullName>
    </submittedName>
</protein>
<dbReference type="AlphaFoldDB" id="A0A7S4E7E6"/>